<gene>
    <name evidence="8" type="primary">citA</name>
    <name evidence="8" type="ORF">CLPUN_13970</name>
</gene>
<dbReference type="InterPro" id="IPR036890">
    <property type="entry name" value="HATPase_C_sf"/>
</dbReference>
<dbReference type="Proteomes" id="UP000190890">
    <property type="component" value="Unassembled WGS sequence"/>
</dbReference>
<dbReference type="PRINTS" id="PR00344">
    <property type="entry name" value="BCTRLSENSOR"/>
</dbReference>
<comment type="catalytic activity">
    <reaction evidence="1">
        <text>ATP + protein L-histidine = ADP + protein N-phospho-L-histidine.</text>
        <dbReference type="EC" id="2.7.13.3"/>
    </reaction>
</comment>
<keyword evidence="3" id="KW-0597">Phosphoprotein</keyword>
<dbReference type="PANTHER" id="PTHR43547">
    <property type="entry name" value="TWO-COMPONENT HISTIDINE KINASE"/>
    <property type="match status" value="1"/>
</dbReference>
<sequence length="421" mass="48349">MTLFVIDIVTSVLQSIIFSYTIFYCVEEKNKITKINSVFMTLLLVFIGQFFTGTFANNLGPCIFLTHILSLAIIALFYRKDIIGAVTSYTLIYSILGLYSTIFGNLIFEYVKGILSVKYINYEIIFIVYLPQCIFIFLCFKYIKKIKEVVKFIQNEKFSIMLFTMSFILDFIVTFYLITLSEESQLLKNIIYIIFFMFFLVILIYFWKVHKKSQQIYKLNEALEIKNGQLRKIKHDYGAQISYLYGLCLMERFNDLKKSLKDIINNNDSVPTAVEVTGNEESLLSLALKPAIEKGIHVIIEEKCDFSLINMSEMEFFRVISNIVNNAIKAMNGEGIIIAKSYEYSGNAIIKIENNGPKIEEHNLGKIFKVGFTTKDNVDNSHGFGLSIVKELVENYNGKVLVKSSDTATEFKIVLPINKDI</sequence>
<feature type="transmembrane region" description="Helical" evidence="6">
    <location>
        <begin position="90"/>
        <end position="108"/>
    </location>
</feature>
<dbReference type="OrthoDB" id="1677679at2"/>
<evidence type="ECO:0000256" key="5">
    <source>
        <dbReference type="ARBA" id="ARBA00023012"/>
    </source>
</evidence>
<dbReference type="EC" id="2.7.13.3" evidence="2"/>
<dbReference type="GO" id="GO:0000155">
    <property type="term" value="F:phosphorelay sensor kinase activity"/>
    <property type="evidence" value="ECO:0007669"/>
    <property type="project" value="TreeGrafter"/>
</dbReference>
<keyword evidence="6" id="KW-0472">Membrane</keyword>
<name>A0A1S8TRB2_9CLOT</name>
<evidence type="ECO:0000256" key="2">
    <source>
        <dbReference type="ARBA" id="ARBA00012438"/>
    </source>
</evidence>
<keyword evidence="6" id="KW-1133">Transmembrane helix</keyword>
<reference evidence="8 9" key="1">
    <citation type="submission" date="2016-05" db="EMBL/GenBank/DDBJ databases">
        <title>Microbial solvent formation.</title>
        <authorList>
            <person name="Poehlein A."/>
            <person name="Montoya Solano J.D."/>
            <person name="Flitsch S."/>
            <person name="Krabben P."/>
            <person name="Duerre P."/>
            <person name="Daniel R."/>
        </authorList>
    </citation>
    <scope>NUCLEOTIDE SEQUENCE [LARGE SCALE GENOMIC DNA]</scope>
    <source>
        <strain evidence="8 9">DSM 2619</strain>
    </source>
</reference>
<dbReference type="Pfam" id="PF02518">
    <property type="entry name" value="HATPase_c"/>
    <property type="match status" value="1"/>
</dbReference>
<dbReference type="PANTHER" id="PTHR43547:SF10">
    <property type="entry name" value="SENSOR HISTIDINE KINASE DCUS"/>
    <property type="match status" value="1"/>
</dbReference>
<evidence type="ECO:0000256" key="1">
    <source>
        <dbReference type="ARBA" id="ARBA00000085"/>
    </source>
</evidence>
<feature type="transmembrane region" description="Helical" evidence="6">
    <location>
        <begin position="190"/>
        <end position="207"/>
    </location>
</feature>
<organism evidence="8 9">
    <name type="scientific">Clostridium puniceum</name>
    <dbReference type="NCBI Taxonomy" id="29367"/>
    <lineage>
        <taxon>Bacteria</taxon>
        <taxon>Bacillati</taxon>
        <taxon>Bacillota</taxon>
        <taxon>Clostridia</taxon>
        <taxon>Eubacteriales</taxon>
        <taxon>Clostridiaceae</taxon>
        <taxon>Clostridium</taxon>
    </lineage>
</organism>
<evidence type="ECO:0000256" key="4">
    <source>
        <dbReference type="ARBA" id="ARBA00022777"/>
    </source>
</evidence>
<dbReference type="InterPro" id="IPR004358">
    <property type="entry name" value="Sig_transdc_His_kin-like_C"/>
</dbReference>
<feature type="transmembrane region" description="Helical" evidence="6">
    <location>
        <begin position="58"/>
        <end position="78"/>
    </location>
</feature>
<keyword evidence="4 8" id="KW-0418">Kinase</keyword>
<comment type="caution">
    <text evidence="8">The sequence shown here is derived from an EMBL/GenBank/DDBJ whole genome shotgun (WGS) entry which is preliminary data.</text>
</comment>
<dbReference type="STRING" id="29367.CLPUN_13970"/>
<keyword evidence="5" id="KW-0902">Two-component regulatory system</keyword>
<protein>
    <recommendedName>
        <fullName evidence="2">histidine kinase</fullName>
        <ecNumber evidence="2">2.7.13.3</ecNumber>
    </recommendedName>
</protein>
<evidence type="ECO:0000256" key="3">
    <source>
        <dbReference type="ARBA" id="ARBA00022553"/>
    </source>
</evidence>
<feature type="transmembrane region" description="Helical" evidence="6">
    <location>
        <begin position="160"/>
        <end position="178"/>
    </location>
</feature>
<feature type="domain" description="Histidine kinase" evidence="7">
    <location>
        <begin position="293"/>
        <end position="419"/>
    </location>
</feature>
<dbReference type="AlphaFoldDB" id="A0A1S8TRB2"/>
<feature type="transmembrane region" description="Helical" evidence="6">
    <location>
        <begin position="6"/>
        <end position="26"/>
    </location>
</feature>
<evidence type="ECO:0000313" key="9">
    <source>
        <dbReference type="Proteomes" id="UP000190890"/>
    </source>
</evidence>
<keyword evidence="6" id="KW-0812">Transmembrane</keyword>
<evidence type="ECO:0000313" key="8">
    <source>
        <dbReference type="EMBL" id="OOM80287.1"/>
    </source>
</evidence>
<feature type="transmembrane region" description="Helical" evidence="6">
    <location>
        <begin position="120"/>
        <end position="140"/>
    </location>
</feature>
<proteinExistence type="predicted"/>
<dbReference type="SMART" id="SM00387">
    <property type="entry name" value="HATPase_c"/>
    <property type="match status" value="1"/>
</dbReference>
<dbReference type="InterPro" id="IPR003594">
    <property type="entry name" value="HATPase_dom"/>
</dbReference>
<dbReference type="SUPFAM" id="SSF55874">
    <property type="entry name" value="ATPase domain of HSP90 chaperone/DNA topoisomerase II/histidine kinase"/>
    <property type="match status" value="1"/>
</dbReference>
<evidence type="ECO:0000256" key="6">
    <source>
        <dbReference type="SAM" id="Phobius"/>
    </source>
</evidence>
<accession>A0A1S8TRB2</accession>
<evidence type="ECO:0000259" key="7">
    <source>
        <dbReference type="PROSITE" id="PS50109"/>
    </source>
</evidence>
<feature type="transmembrane region" description="Helical" evidence="6">
    <location>
        <begin position="35"/>
        <end position="52"/>
    </location>
</feature>
<dbReference type="RefSeq" id="WP_077846595.1">
    <property type="nucleotide sequence ID" value="NZ_LZZM01000089.1"/>
</dbReference>
<dbReference type="InterPro" id="IPR005467">
    <property type="entry name" value="His_kinase_dom"/>
</dbReference>
<dbReference type="PROSITE" id="PS50109">
    <property type="entry name" value="HIS_KIN"/>
    <property type="match status" value="1"/>
</dbReference>
<dbReference type="Gene3D" id="3.30.565.10">
    <property type="entry name" value="Histidine kinase-like ATPase, C-terminal domain"/>
    <property type="match status" value="1"/>
</dbReference>
<keyword evidence="8" id="KW-0808">Transferase</keyword>
<dbReference type="EMBL" id="LZZM01000089">
    <property type="protein sequence ID" value="OOM80287.1"/>
    <property type="molecule type" value="Genomic_DNA"/>
</dbReference>
<keyword evidence="9" id="KW-1185">Reference proteome</keyword>